<dbReference type="AlphaFoldDB" id="A0A9P8LUW3"/>
<keyword evidence="7" id="KW-1185">Reference proteome</keyword>
<evidence type="ECO:0000256" key="1">
    <source>
        <dbReference type="ARBA" id="ARBA00004123"/>
    </source>
</evidence>
<dbReference type="GO" id="GO:0031124">
    <property type="term" value="P:mRNA 3'-end processing"/>
    <property type="evidence" value="ECO:0007669"/>
    <property type="project" value="InterPro"/>
</dbReference>
<dbReference type="InterPro" id="IPR001680">
    <property type="entry name" value="WD40_rpt"/>
</dbReference>
<proteinExistence type="predicted"/>
<dbReference type="OrthoDB" id="538223at2759"/>
<evidence type="ECO:0000256" key="2">
    <source>
        <dbReference type="ARBA" id="ARBA00022664"/>
    </source>
</evidence>
<accession>A0A9P8LUW3</accession>
<keyword evidence="2" id="KW-0507">mRNA processing</keyword>
<dbReference type="SUPFAM" id="SSF50978">
    <property type="entry name" value="WD40 repeat-like"/>
    <property type="match status" value="1"/>
</dbReference>
<dbReference type="RefSeq" id="XP_067765469.1">
    <property type="nucleotide sequence ID" value="XM_067906201.1"/>
</dbReference>
<dbReference type="InterPro" id="IPR044633">
    <property type="entry name" value="CstF1-like"/>
</dbReference>
<comment type="caution">
    <text evidence="6">The sequence shown here is derived from an EMBL/GenBank/DDBJ whole genome shotgun (WGS) entry which is preliminary data.</text>
</comment>
<comment type="subcellular location">
    <subcellularLocation>
        <location evidence="1">Nucleus</location>
    </subcellularLocation>
</comment>
<dbReference type="SMART" id="SM00320">
    <property type="entry name" value="WD40"/>
    <property type="match status" value="3"/>
</dbReference>
<dbReference type="InterPro" id="IPR036322">
    <property type="entry name" value="WD40_repeat_dom_sf"/>
</dbReference>
<dbReference type="KEGG" id="ssao:94296334"/>
<dbReference type="InterPro" id="IPR015943">
    <property type="entry name" value="WD40/YVTN_repeat-like_dom_sf"/>
</dbReference>
<evidence type="ECO:0000313" key="6">
    <source>
        <dbReference type="EMBL" id="KAH0574696.1"/>
    </source>
</evidence>
<dbReference type="Pfam" id="PF00400">
    <property type="entry name" value="WD40"/>
    <property type="match status" value="2"/>
</dbReference>
<evidence type="ECO:0000256" key="5">
    <source>
        <dbReference type="PROSITE-ProRule" id="PRU00221"/>
    </source>
</evidence>
<sequence length="368" mass="41704">MIAQVFIPRMDKTIYDMIFTQGDLLSAGAMLNNHIPNFTELSIQKSIQQLQTTIPPPHFSNVPPQVGDFDQYYENKHKFPINFVRFTAGGRYILSGGKDNCLKLVELQKAKQDHKNSRDTQYQQSRCRHTFYGHSAEVFDAAVHPTHDLLVSVSLDSDARFFDLRANEADAFLHSFSLGRAIQSVDFLSQNQLVFAANNESIYIYDIQNLQNFSYVVKMPEITTKTRSFVNGISCLHQNGVSLVDQRCQVYSTIKLNNSTDFVIQNSQLAVSSLDGTSVYDLRNLNQPLHKLPSIIRSVSGIQNAQFWIGLDTSKSIKLFNANGNPVNYTARLNKSYNLESVQGNENELSFCYIFDKTYTVADVKLHK</sequence>
<dbReference type="PANTHER" id="PTHR44133:SF2">
    <property type="entry name" value="CLEAVAGE STIMULATION FACTOR SUBUNIT 1"/>
    <property type="match status" value="1"/>
</dbReference>
<keyword evidence="5" id="KW-0853">WD repeat</keyword>
<reference evidence="6 7" key="1">
    <citation type="journal article" date="2014" name="PLoS Genet.">
        <title>The Genome of Spironucleus salmonicida Highlights a Fish Pathogen Adapted to Fluctuating Environments.</title>
        <authorList>
            <person name="Xu F."/>
            <person name="Jerlstrom-Hultqvist J."/>
            <person name="Einarsson E."/>
            <person name="Astvaldsson A."/>
            <person name="Svard S.G."/>
            <person name="Andersson J.O."/>
        </authorList>
    </citation>
    <scope>NUCLEOTIDE SEQUENCE [LARGE SCALE GENOMIC DNA]</scope>
    <source>
        <strain evidence="6 7">ATCC 50377</strain>
    </source>
</reference>
<keyword evidence="3" id="KW-0539">Nucleus</keyword>
<dbReference type="PROSITE" id="PS50082">
    <property type="entry name" value="WD_REPEATS_2"/>
    <property type="match status" value="1"/>
</dbReference>
<protein>
    <recommendedName>
        <fullName evidence="4">Cleavage stimulation factor 50 kDa subunit</fullName>
    </recommendedName>
</protein>
<dbReference type="PANTHER" id="PTHR44133">
    <property type="entry name" value="CLEAVAGE STIMULATION FACTOR SUBUNIT 1"/>
    <property type="match status" value="1"/>
</dbReference>
<dbReference type="GO" id="GO:0005848">
    <property type="term" value="C:mRNA cleavage stimulating factor complex"/>
    <property type="evidence" value="ECO:0007669"/>
    <property type="project" value="InterPro"/>
</dbReference>
<dbReference type="GeneID" id="94296334"/>
<gene>
    <name evidence="6" type="ORF">SS50377_22311</name>
</gene>
<name>A0A9P8LUW3_9EUKA</name>
<evidence type="ECO:0000313" key="7">
    <source>
        <dbReference type="Proteomes" id="UP000018208"/>
    </source>
</evidence>
<dbReference type="GO" id="GO:0003723">
    <property type="term" value="F:RNA binding"/>
    <property type="evidence" value="ECO:0007669"/>
    <property type="project" value="TreeGrafter"/>
</dbReference>
<dbReference type="Gene3D" id="2.130.10.10">
    <property type="entry name" value="YVTN repeat-like/Quinoprotein amine dehydrogenase"/>
    <property type="match status" value="1"/>
</dbReference>
<evidence type="ECO:0000256" key="4">
    <source>
        <dbReference type="ARBA" id="ARBA00029851"/>
    </source>
</evidence>
<evidence type="ECO:0000256" key="3">
    <source>
        <dbReference type="ARBA" id="ARBA00023242"/>
    </source>
</evidence>
<organism evidence="6 7">
    <name type="scientific">Spironucleus salmonicida</name>
    <dbReference type="NCBI Taxonomy" id="348837"/>
    <lineage>
        <taxon>Eukaryota</taxon>
        <taxon>Metamonada</taxon>
        <taxon>Diplomonadida</taxon>
        <taxon>Hexamitidae</taxon>
        <taxon>Hexamitinae</taxon>
        <taxon>Spironucleus</taxon>
    </lineage>
</organism>
<dbReference type="EMBL" id="AUWU02000003">
    <property type="protein sequence ID" value="KAH0574696.1"/>
    <property type="molecule type" value="Genomic_DNA"/>
</dbReference>
<feature type="repeat" description="WD" evidence="5">
    <location>
        <begin position="131"/>
        <end position="172"/>
    </location>
</feature>
<dbReference type="Proteomes" id="UP000018208">
    <property type="component" value="Unassembled WGS sequence"/>
</dbReference>